<name>A0AAD1Y565_EUPCR</name>
<evidence type="ECO:0000313" key="3">
    <source>
        <dbReference type="Proteomes" id="UP001295684"/>
    </source>
</evidence>
<feature type="region of interest" description="Disordered" evidence="1">
    <location>
        <begin position="66"/>
        <end position="100"/>
    </location>
</feature>
<dbReference type="Proteomes" id="UP001295684">
    <property type="component" value="Unassembled WGS sequence"/>
</dbReference>
<sequence length="120" mass="13715">MIPKKSAHVDPRIKNFQKSPPKSTFLQTKPSQKPIEAEDDLPDTAIEPLEEVKHPHAYVDFSTKTLEHTPQHPHPFPTSLPQESPIFPYESSHENAEPLSLSQLPEWYLEALKKADGHYK</sequence>
<gene>
    <name evidence="2" type="ORF">ECRASSUSDP1_LOCUS26449</name>
</gene>
<evidence type="ECO:0000256" key="1">
    <source>
        <dbReference type="SAM" id="MobiDB-lite"/>
    </source>
</evidence>
<evidence type="ECO:0000313" key="2">
    <source>
        <dbReference type="EMBL" id="CAI2384909.1"/>
    </source>
</evidence>
<dbReference type="AlphaFoldDB" id="A0AAD1Y565"/>
<dbReference type="EMBL" id="CAMPGE010027260">
    <property type="protein sequence ID" value="CAI2384909.1"/>
    <property type="molecule type" value="Genomic_DNA"/>
</dbReference>
<feature type="compositionally biased region" description="Polar residues" evidence="1">
    <location>
        <begin position="16"/>
        <end position="31"/>
    </location>
</feature>
<comment type="caution">
    <text evidence="2">The sequence shown here is derived from an EMBL/GenBank/DDBJ whole genome shotgun (WGS) entry which is preliminary data.</text>
</comment>
<accession>A0AAD1Y565</accession>
<keyword evidence="3" id="KW-1185">Reference proteome</keyword>
<reference evidence="2" key="1">
    <citation type="submission" date="2023-07" db="EMBL/GenBank/DDBJ databases">
        <authorList>
            <consortium name="AG Swart"/>
            <person name="Singh M."/>
            <person name="Singh A."/>
            <person name="Seah K."/>
            <person name="Emmerich C."/>
        </authorList>
    </citation>
    <scope>NUCLEOTIDE SEQUENCE</scope>
    <source>
        <strain evidence="2">DP1</strain>
    </source>
</reference>
<organism evidence="2 3">
    <name type="scientific">Euplotes crassus</name>
    <dbReference type="NCBI Taxonomy" id="5936"/>
    <lineage>
        <taxon>Eukaryota</taxon>
        <taxon>Sar</taxon>
        <taxon>Alveolata</taxon>
        <taxon>Ciliophora</taxon>
        <taxon>Intramacronucleata</taxon>
        <taxon>Spirotrichea</taxon>
        <taxon>Hypotrichia</taxon>
        <taxon>Euplotida</taxon>
        <taxon>Euplotidae</taxon>
        <taxon>Moneuplotes</taxon>
    </lineage>
</organism>
<feature type="region of interest" description="Disordered" evidence="1">
    <location>
        <begin position="1"/>
        <end position="37"/>
    </location>
</feature>
<proteinExistence type="predicted"/>
<protein>
    <submittedName>
        <fullName evidence="2">Uncharacterized protein</fullName>
    </submittedName>
</protein>